<evidence type="ECO:0000256" key="1">
    <source>
        <dbReference type="SAM" id="Phobius"/>
    </source>
</evidence>
<proteinExistence type="predicted"/>
<feature type="transmembrane region" description="Helical" evidence="1">
    <location>
        <begin position="111"/>
        <end position="135"/>
    </location>
</feature>
<feature type="transmembrane region" description="Helical" evidence="1">
    <location>
        <begin position="491"/>
        <end position="511"/>
    </location>
</feature>
<feature type="transmembrane region" description="Helical" evidence="1">
    <location>
        <begin position="555"/>
        <end position="573"/>
    </location>
</feature>
<comment type="caution">
    <text evidence="2">The sequence shown here is derived from an EMBL/GenBank/DDBJ whole genome shotgun (WGS) entry which is preliminary data.</text>
</comment>
<keyword evidence="1" id="KW-1133">Transmembrane helix</keyword>
<dbReference type="AlphaFoldDB" id="A0A3D9ZNX1"/>
<keyword evidence="3" id="KW-1185">Reference proteome</keyword>
<feature type="transmembrane region" description="Helical" evidence="1">
    <location>
        <begin position="181"/>
        <end position="201"/>
    </location>
</feature>
<protein>
    <submittedName>
        <fullName evidence="2">ABC-type transport system involved in multi-copper enzyme maturation permease subunit</fullName>
    </submittedName>
</protein>
<evidence type="ECO:0000313" key="3">
    <source>
        <dbReference type="Proteomes" id="UP000256913"/>
    </source>
</evidence>
<name>A0A3D9ZNX1_9ACTN</name>
<dbReference type="Proteomes" id="UP000256913">
    <property type="component" value="Unassembled WGS sequence"/>
</dbReference>
<feature type="transmembrane region" description="Helical" evidence="1">
    <location>
        <begin position="251"/>
        <end position="272"/>
    </location>
</feature>
<feature type="transmembrane region" description="Helical" evidence="1">
    <location>
        <begin position="419"/>
        <end position="439"/>
    </location>
</feature>
<organism evidence="2 3">
    <name type="scientific">Asanoa ferruginea</name>
    <dbReference type="NCBI Taxonomy" id="53367"/>
    <lineage>
        <taxon>Bacteria</taxon>
        <taxon>Bacillati</taxon>
        <taxon>Actinomycetota</taxon>
        <taxon>Actinomycetes</taxon>
        <taxon>Micromonosporales</taxon>
        <taxon>Micromonosporaceae</taxon>
        <taxon>Asanoa</taxon>
    </lineage>
</organism>
<reference evidence="2 3" key="1">
    <citation type="submission" date="2018-08" db="EMBL/GenBank/DDBJ databases">
        <title>Sequencing the genomes of 1000 actinobacteria strains.</title>
        <authorList>
            <person name="Klenk H.-P."/>
        </authorList>
    </citation>
    <scope>NUCLEOTIDE SEQUENCE [LARGE SCALE GENOMIC DNA]</scope>
    <source>
        <strain evidence="2 3">DSM 44099</strain>
    </source>
</reference>
<sequence>MRALTALAVADFRERTRRPAYLVILAAAVALAWLTIPPADSLWVIMNAGGYRGVYNSAYVGTATALAGALWLMIGGFYVVRGAVARDETTRVGHILAATTLSRAGYLAGKFISNLMVLASMAGVLAVTAFVLQLARGESRSVDPVALLAPYLVLTLPVLAATAAAAIVFETVPALRKGLGNIAWFFVWMTALIAGAGSPFGGLAEVAASMRQAVAAQHLSRAGEFSIGFTQVDHPLATFAWSGFHPDGGYLVGRLTLIVLAACVAVLPALWFGRFDPARGRAVADRAARGDRVAGAERVVGAERVAGADRVVGAGRVVGADRVAGADRVVGAGRVVGADRVAGADRGADGMPVLAYAPPRPRPYPKLSAVRAQRRLATVRLLAGEVRILMQGVSRWWWLVIAAITAASVAIPLDAGLPAGVLLCAAWIWPILIWSRLGTQRHENGLEPLLASYPARRRQLAAEWPAGVLLTALTGAGPLLRMTFAADGAGVAAWVAGALFIPSLALLLGVATRTHRVFQVTYVILWYAVVNQIAAADYMGVVLVDGHRAGPPPAALAGVAAALLATAATIRAARHAAR</sequence>
<feature type="transmembrane region" description="Helical" evidence="1">
    <location>
        <begin position="396"/>
        <end position="413"/>
    </location>
</feature>
<feature type="transmembrane region" description="Helical" evidence="1">
    <location>
        <begin position="523"/>
        <end position="543"/>
    </location>
</feature>
<gene>
    <name evidence="2" type="ORF">DFJ67_4976</name>
</gene>
<keyword evidence="1" id="KW-0472">Membrane</keyword>
<keyword evidence="1" id="KW-0812">Transmembrane</keyword>
<feature type="transmembrane region" description="Helical" evidence="1">
    <location>
        <begin position="59"/>
        <end position="80"/>
    </location>
</feature>
<dbReference type="EMBL" id="QUMQ01000001">
    <property type="protein sequence ID" value="REF98951.1"/>
    <property type="molecule type" value="Genomic_DNA"/>
</dbReference>
<dbReference type="OrthoDB" id="6017159at2"/>
<evidence type="ECO:0000313" key="2">
    <source>
        <dbReference type="EMBL" id="REF98951.1"/>
    </source>
</evidence>
<accession>A0A3D9ZNX1</accession>
<dbReference type="RefSeq" id="WP_116070180.1">
    <property type="nucleotide sequence ID" value="NZ_BONB01000004.1"/>
</dbReference>
<feature type="transmembrane region" description="Helical" evidence="1">
    <location>
        <begin position="20"/>
        <end position="39"/>
    </location>
</feature>
<feature type="transmembrane region" description="Helical" evidence="1">
    <location>
        <begin position="460"/>
        <end position="479"/>
    </location>
</feature>
<feature type="transmembrane region" description="Helical" evidence="1">
    <location>
        <begin position="147"/>
        <end position="169"/>
    </location>
</feature>